<dbReference type="OrthoDB" id="6540548at2"/>
<protein>
    <submittedName>
        <fullName evidence="1">Uncharacterized protein</fullName>
    </submittedName>
</protein>
<keyword evidence="2" id="KW-1185">Reference proteome</keyword>
<evidence type="ECO:0000313" key="2">
    <source>
        <dbReference type="Proteomes" id="UP000192769"/>
    </source>
</evidence>
<dbReference type="AlphaFoldDB" id="A0A1V9DBZ6"/>
<gene>
    <name evidence="1" type="ORF">B2J69_18365</name>
</gene>
<reference evidence="1 2" key="1">
    <citation type="submission" date="2017-02" db="EMBL/GenBank/DDBJ databases">
        <title>Whole genome shotgun sequence of Pantoea agglomerans strain AS1 isolated from a cycad, Zamia floridana in Central Florida, USA.</title>
        <authorList>
            <person name="Lata P."/>
            <person name="Govindarajan S."/>
            <person name="Qi F."/>
            <person name="Li J.-L."/>
            <person name="Maurya S.K."/>
            <person name="Sahoo M.K."/>
        </authorList>
    </citation>
    <scope>NUCLEOTIDE SEQUENCE [LARGE SCALE GENOMIC DNA]</scope>
    <source>
        <strain evidence="1 2">AS1</strain>
    </source>
</reference>
<dbReference type="RefSeq" id="WP_081141073.1">
    <property type="nucleotide sequence ID" value="NZ_MWUE01000027.1"/>
</dbReference>
<proteinExistence type="predicted"/>
<organism evidence="1 2">
    <name type="scientific">Pantoea latae</name>
    <dbReference type="NCBI Taxonomy" id="1964541"/>
    <lineage>
        <taxon>Bacteria</taxon>
        <taxon>Pseudomonadati</taxon>
        <taxon>Pseudomonadota</taxon>
        <taxon>Gammaproteobacteria</taxon>
        <taxon>Enterobacterales</taxon>
        <taxon>Erwiniaceae</taxon>
        <taxon>Pantoea</taxon>
    </lineage>
</organism>
<dbReference type="EMBL" id="MWUE01000027">
    <property type="protein sequence ID" value="OQP31383.1"/>
    <property type="molecule type" value="Genomic_DNA"/>
</dbReference>
<evidence type="ECO:0000313" key="1">
    <source>
        <dbReference type="EMBL" id="OQP31383.1"/>
    </source>
</evidence>
<comment type="caution">
    <text evidence="1">The sequence shown here is derived from an EMBL/GenBank/DDBJ whole genome shotgun (WGS) entry which is preliminary data.</text>
</comment>
<sequence>MNPNETADRDEIYALLGRVVAQLLQPGEVLPLQEIIGALYRAGARAEDPAIQDACDRAIRLLASKLN</sequence>
<name>A0A1V9DBZ6_9GAMM</name>
<dbReference type="Proteomes" id="UP000192769">
    <property type="component" value="Unassembled WGS sequence"/>
</dbReference>
<accession>A0A1V9DBZ6</accession>